<dbReference type="OrthoDB" id="7028171at2"/>
<dbReference type="EMBL" id="VOLT01000014">
    <property type="protein sequence ID" value="TWX64338.1"/>
    <property type="molecule type" value="Genomic_DNA"/>
</dbReference>
<sequence length="245" mass="26284">MLVTDPWFYITAIPAILIYGIGKGGLGGALGIIAVPMIALVISPMQAAAILLPILCVMDVFAIKVHYRNADYSLLKLMLPGAFVGIVVAGFFLSVIPTAGLSLLIGSLSLLFCLQYLLNSSNKPIVKNVWFWCALGGFSSTTIHAGGGPISIYLLPKRLNKLTLVATMAVLFGIINLIKLIPYTLLGNFDQTNLLTALVLMPLAPIGVKLGVMLLHRVSQSMVYRLCYLFLFLSGLKLFGDGIIG</sequence>
<evidence type="ECO:0000313" key="10">
    <source>
        <dbReference type="Proteomes" id="UP000321822"/>
    </source>
</evidence>
<dbReference type="InterPro" id="IPR002781">
    <property type="entry name" value="TM_pro_TauE-like"/>
</dbReference>
<feature type="transmembrane region" description="Helical" evidence="8">
    <location>
        <begin position="162"/>
        <end position="182"/>
    </location>
</feature>
<gene>
    <name evidence="9" type="ORF">ESZ36_20405</name>
</gene>
<dbReference type="PANTHER" id="PTHR30269:SF37">
    <property type="entry name" value="MEMBRANE TRANSPORTER PROTEIN"/>
    <property type="match status" value="1"/>
</dbReference>
<evidence type="ECO:0000256" key="8">
    <source>
        <dbReference type="RuleBase" id="RU363041"/>
    </source>
</evidence>
<feature type="transmembrane region" description="Helical" evidence="8">
    <location>
        <begin position="74"/>
        <end position="93"/>
    </location>
</feature>
<accession>A0A5C6Q6C7</accession>
<comment type="caution">
    <text evidence="9">The sequence shown here is derived from an EMBL/GenBank/DDBJ whole genome shotgun (WGS) entry which is preliminary data.</text>
</comment>
<dbReference type="PANTHER" id="PTHR30269">
    <property type="entry name" value="TRANSMEMBRANE PROTEIN YFCA"/>
    <property type="match status" value="1"/>
</dbReference>
<proteinExistence type="inferred from homology"/>
<dbReference type="AlphaFoldDB" id="A0A5C6Q6C7"/>
<dbReference type="Proteomes" id="UP000321822">
    <property type="component" value="Unassembled WGS sequence"/>
</dbReference>
<evidence type="ECO:0000256" key="3">
    <source>
        <dbReference type="ARBA" id="ARBA00022448"/>
    </source>
</evidence>
<dbReference type="GO" id="GO:0005886">
    <property type="term" value="C:plasma membrane"/>
    <property type="evidence" value="ECO:0007669"/>
    <property type="project" value="UniProtKB-SubCell"/>
</dbReference>
<evidence type="ECO:0000313" key="9">
    <source>
        <dbReference type="EMBL" id="TWX64338.1"/>
    </source>
</evidence>
<evidence type="ECO:0000256" key="1">
    <source>
        <dbReference type="ARBA" id="ARBA00004651"/>
    </source>
</evidence>
<keyword evidence="4 8" id="KW-1003">Cell membrane</keyword>
<feature type="transmembrane region" description="Helical" evidence="8">
    <location>
        <begin position="222"/>
        <end position="240"/>
    </location>
</feature>
<feature type="transmembrane region" description="Helical" evidence="8">
    <location>
        <begin position="29"/>
        <end position="54"/>
    </location>
</feature>
<feature type="transmembrane region" description="Helical" evidence="8">
    <location>
        <begin position="129"/>
        <end position="155"/>
    </location>
</feature>
<dbReference type="RefSeq" id="WP_146791295.1">
    <property type="nucleotide sequence ID" value="NZ_VOLT01000014.1"/>
</dbReference>
<dbReference type="InterPro" id="IPR052017">
    <property type="entry name" value="TSUP"/>
</dbReference>
<keyword evidence="10" id="KW-1185">Reference proteome</keyword>
<keyword evidence="6 8" id="KW-1133">Transmembrane helix</keyword>
<evidence type="ECO:0000256" key="5">
    <source>
        <dbReference type="ARBA" id="ARBA00022692"/>
    </source>
</evidence>
<protein>
    <recommendedName>
        <fullName evidence="8">Probable membrane transporter protein</fullName>
    </recommendedName>
</protein>
<evidence type="ECO:0000256" key="4">
    <source>
        <dbReference type="ARBA" id="ARBA00022475"/>
    </source>
</evidence>
<keyword evidence="7 8" id="KW-0472">Membrane</keyword>
<feature type="transmembrane region" description="Helical" evidence="8">
    <location>
        <begin position="194"/>
        <end position="215"/>
    </location>
</feature>
<evidence type="ECO:0000256" key="7">
    <source>
        <dbReference type="ARBA" id="ARBA00023136"/>
    </source>
</evidence>
<evidence type="ECO:0000256" key="2">
    <source>
        <dbReference type="ARBA" id="ARBA00009142"/>
    </source>
</evidence>
<evidence type="ECO:0000256" key="6">
    <source>
        <dbReference type="ARBA" id="ARBA00022989"/>
    </source>
</evidence>
<name>A0A5C6Q6C7_9GAMM</name>
<keyword evidence="3" id="KW-0813">Transport</keyword>
<comment type="subcellular location">
    <subcellularLocation>
        <location evidence="1 8">Cell membrane</location>
        <topology evidence="1 8">Multi-pass membrane protein</topology>
    </subcellularLocation>
</comment>
<organism evidence="9 10">
    <name type="scientific">Colwellia demingiae</name>
    <dbReference type="NCBI Taxonomy" id="89401"/>
    <lineage>
        <taxon>Bacteria</taxon>
        <taxon>Pseudomonadati</taxon>
        <taxon>Pseudomonadota</taxon>
        <taxon>Gammaproteobacteria</taxon>
        <taxon>Alteromonadales</taxon>
        <taxon>Colwelliaceae</taxon>
        <taxon>Colwellia</taxon>
    </lineage>
</organism>
<reference evidence="9 10" key="1">
    <citation type="submission" date="2019-07" db="EMBL/GenBank/DDBJ databases">
        <title>Genomes of sea-ice associated Colwellia species.</title>
        <authorList>
            <person name="Bowman J.P."/>
        </authorList>
    </citation>
    <scope>NUCLEOTIDE SEQUENCE [LARGE SCALE GENOMIC DNA]</scope>
    <source>
        <strain evidence="9 10">ACAM 459</strain>
    </source>
</reference>
<keyword evidence="5 8" id="KW-0812">Transmembrane</keyword>
<dbReference type="Pfam" id="PF01925">
    <property type="entry name" value="TauE"/>
    <property type="match status" value="1"/>
</dbReference>
<feature type="transmembrane region" description="Helical" evidence="8">
    <location>
        <begin position="100"/>
        <end position="117"/>
    </location>
</feature>
<comment type="similarity">
    <text evidence="2 8">Belongs to the 4-toluene sulfonate uptake permease (TSUP) (TC 2.A.102) family.</text>
</comment>